<dbReference type="AlphaFoldDB" id="A0A183GKX5"/>
<reference evidence="3" key="1">
    <citation type="submission" date="2019-09" db="UniProtKB">
        <authorList>
            <consortium name="WormBaseParasite"/>
        </authorList>
    </citation>
    <scope>IDENTIFICATION</scope>
</reference>
<keyword evidence="2" id="KW-1185">Reference proteome</keyword>
<sequence>LATGHIKGNENPSQLKNSIIVMQKDHMFVTDDQAAKQSLLRHIQRGHFETSEEIYWSKTNGNQDSANSRKLPVGESANNTPETSRLIQRPMEDSIAYNSVVRRGPPSHSAQITVRGNDSPPEGRGQNTFGTLQQQEAYASIHKAKEHALYQRRDSADNQNYGKIENNYGNYGTYARMAPQSRIPIPPGQQVNAMSLNSSGYSQQQIVRNPI</sequence>
<evidence type="ECO:0000313" key="3">
    <source>
        <dbReference type="WBParaSite" id="HPBE_0002334501-mRNA-1"/>
    </source>
</evidence>
<dbReference type="WBParaSite" id="HPBE_0002334501-mRNA-1">
    <property type="protein sequence ID" value="HPBE_0002334501-mRNA-1"/>
    <property type="gene ID" value="HPBE_0002334501"/>
</dbReference>
<organism evidence="2 3">
    <name type="scientific">Heligmosomoides polygyrus</name>
    <name type="common">Parasitic roundworm</name>
    <dbReference type="NCBI Taxonomy" id="6339"/>
    <lineage>
        <taxon>Eukaryota</taxon>
        <taxon>Metazoa</taxon>
        <taxon>Ecdysozoa</taxon>
        <taxon>Nematoda</taxon>
        <taxon>Chromadorea</taxon>
        <taxon>Rhabditida</taxon>
        <taxon>Rhabditina</taxon>
        <taxon>Rhabditomorpha</taxon>
        <taxon>Strongyloidea</taxon>
        <taxon>Heligmosomidae</taxon>
        <taxon>Heligmosomoides</taxon>
    </lineage>
</organism>
<dbReference type="Proteomes" id="UP000050761">
    <property type="component" value="Unassembled WGS sequence"/>
</dbReference>
<proteinExistence type="predicted"/>
<feature type="region of interest" description="Disordered" evidence="1">
    <location>
        <begin position="103"/>
        <end position="127"/>
    </location>
</feature>
<name>A0A183GKX5_HELPZ</name>
<feature type="compositionally biased region" description="Polar residues" evidence="1">
    <location>
        <begin position="58"/>
        <end position="68"/>
    </location>
</feature>
<protein>
    <submittedName>
        <fullName evidence="3">ZM domain-containing protein</fullName>
    </submittedName>
</protein>
<accession>A0A183GKX5</accession>
<evidence type="ECO:0000256" key="1">
    <source>
        <dbReference type="SAM" id="MobiDB-lite"/>
    </source>
</evidence>
<feature type="region of interest" description="Disordered" evidence="1">
    <location>
        <begin position="58"/>
        <end position="83"/>
    </location>
</feature>
<dbReference type="PANTHER" id="PTHR21579">
    <property type="entry name" value="PROTEIN TINCAR"/>
    <property type="match status" value="1"/>
</dbReference>
<dbReference type="PANTHER" id="PTHR21579:SF20">
    <property type="entry name" value="PROTEIN TINCAR"/>
    <property type="match status" value="1"/>
</dbReference>
<evidence type="ECO:0000313" key="2">
    <source>
        <dbReference type="Proteomes" id="UP000050761"/>
    </source>
</evidence>
<dbReference type="InterPro" id="IPR053291">
    <property type="entry name" value="Ommatidial_diff-associated"/>
</dbReference>